<evidence type="ECO:0000256" key="11">
    <source>
        <dbReference type="ARBA" id="ARBA00022960"/>
    </source>
</evidence>
<feature type="active site" evidence="17">
    <location>
        <position position="326"/>
    </location>
</feature>
<keyword evidence="11 17" id="KW-0133">Cell shape</keyword>
<dbReference type="GO" id="GO:0008360">
    <property type="term" value="P:regulation of cell shape"/>
    <property type="evidence" value="ECO:0007669"/>
    <property type="project" value="UniProtKB-KW"/>
</dbReference>
<accession>A0A371PQN5</accession>
<dbReference type="GO" id="GO:0051301">
    <property type="term" value="P:cell division"/>
    <property type="evidence" value="ECO:0007669"/>
    <property type="project" value="UniProtKB-KW"/>
</dbReference>
<gene>
    <name evidence="17" type="primary">murB</name>
    <name evidence="20" type="ORF">DY245_41190</name>
</gene>
<dbReference type="InterPro" id="IPR006094">
    <property type="entry name" value="Oxid_FAD_bind_N"/>
</dbReference>
<evidence type="ECO:0000313" key="20">
    <source>
        <dbReference type="EMBL" id="REK84824.1"/>
    </source>
</evidence>
<protein>
    <recommendedName>
        <fullName evidence="17">UDP-N-acetylenolpyruvoylglucosamine reductase</fullName>
        <ecNumber evidence="17">1.3.1.98</ecNumber>
    </recommendedName>
    <alternativeName>
        <fullName evidence="17">UDP-N-acetylmuramate dehydrogenase</fullName>
    </alternativeName>
</protein>
<dbReference type="Pfam" id="PF02873">
    <property type="entry name" value="MurB_C"/>
    <property type="match status" value="1"/>
</dbReference>
<keyword evidence="21" id="KW-1185">Reference proteome</keyword>
<dbReference type="SUPFAM" id="SSF56176">
    <property type="entry name" value="FAD-binding/transporter-associated domain-like"/>
    <property type="match status" value="1"/>
</dbReference>
<dbReference type="InterPro" id="IPR003170">
    <property type="entry name" value="MurB"/>
</dbReference>
<dbReference type="GO" id="GO:0071949">
    <property type="term" value="F:FAD binding"/>
    <property type="evidence" value="ECO:0007669"/>
    <property type="project" value="InterPro"/>
</dbReference>
<evidence type="ECO:0000256" key="12">
    <source>
        <dbReference type="ARBA" id="ARBA00022984"/>
    </source>
</evidence>
<dbReference type="PANTHER" id="PTHR21071:SF4">
    <property type="entry name" value="UDP-N-ACETYLENOLPYRUVOYLGLUCOSAMINE REDUCTASE"/>
    <property type="match status" value="1"/>
</dbReference>
<feature type="domain" description="FAD-binding PCMH-type" evidence="19">
    <location>
        <begin position="6"/>
        <end position="179"/>
    </location>
</feature>
<evidence type="ECO:0000256" key="16">
    <source>
        <dbReference type="ARBA" id="ARBA00048914"/>
    </source>
</evidence>
<evidence type="ECO:0000313" key="21">
    <source>
        <dbReference type="Proteomes" id="UP000262477"/>
    </source>
</evidence>
<dbReference type="OrthoDB" id="9804753at2"/>
<evidence type="ECO:0000256" key="9">
    <source>
        <dbReference type="ARBA" id="ARBA00022827"/>
    </source>
</evidence>
<dbReference type="InterPro" id="IPR016167">
    <property type="entry name" value="FAD-bd_PCMH_sub1"/>
</dbReference>
<evidence type="ECO:0000259" key="19">
    <source>
        <dbReference type="PROSITE" id="PS51387"/>
    </source>
</evidence>
<evidence type="ECO:0000256" key="3">
    <source>
        <dbReference type="ARBA" id="ARBA00004496"/>
    </source>
</evidence>
<evidence type="ECO:0000256" key="5">
    <source>
        <dbReference type="ARBA" id="ARBA00010485"/>
    </source>
</evidence>
<dbReference type="InterPro" id="IPR011601">
    <property type="entry name" value="MurB_C"/>
</dbReference>
<comment type="pathway">
    <text evidence="4 17">Cell wall biogenesis; peptidoglycan biosynthesis.</text>
</comment>
<dbReference type="HAMAP" id="MF_00037">
    <property type="entry name" value="MurB"/>
    <property type="match status" value="1"/>
</dbReference>
<keyword evidence="12 17" id="KW-0573">Peptidoglycan synthesis</keyword>
<dbReference type="GO" id="GO:0008762">
    <property type="term" value="F:UDP-N-acetylmuramate dehydrogenase activity"/>
    <property type="evidence" value="ECO:0007669"/>
    <property type="project" value="UniProtKB-UniRule"/>
</dbReference>
<dbReference type="InterPro" id="IPR036635">
    <property type="entry name" value="MurB_C_sf"/>
</dbReference>
<dbReference type="Proteomes" id="UP000262477">
    <property type="component" value="Unassembled WGS sequence"/>
</dbReference>
<dbReference type="PANTHER" id="PTHR21071">
    <property type="entry name" value="UDP-N-ACETYLENOLPYRUVOYLGLUCOSAMINE REDUCTASE"/>
    <property type="match status" value="1"/>
</dbReference>
<dbReference type="GO" id="GO:0071555">
    <property type="term" value="P:cell wall organization"/>
    <property type="evidence" value="ECO:0007669"/>
    <property type="project" value="UniProtKB-KW"/>
</dbReference>
<evidence type="ECO:0000256" key="17">
    <source>
        <dbReference type="HAMAP-Rule" id="MF_00037"/>
    </source>
</evidence>
<evidence type="ECO:0000256" key="6">
    <source>
        <dbReference type="ARBA" id="ARBA00022490"/>
    </source>
</evidence>
<dbReference type="GO" id="GO:0005829">
    <property type="term" value="C:cytosol"/>
    <property type="evidence" value="ECO:0007669"/>
    <property type="project" value="TreeGrafter"/>
</dbReference>
<dbReference type="Gene3D" id="3.30.43.10">
    <property type="entry name" value="Uridine Diphospho-n-acetylenolpyruvylglucosamine Reductase, domain 2"/>
    <property type="match status" value="1"/>
</dbReference>
<sequence>MTTLHLGGPARTLAELGDLRDLPGVVEWARRHGGPPVCLGSGSNVLVSDAGCDRPVLRIATRGVRVLGPAGDGRVLVEVQAGHPLGDLVDTAIGEGLSGLEMLSGIPGTVGATPVQNVGAYGQEIGDCLVRVEAWDWKLGRRVTLSAAECALGHRTSRFKGSTRWTLLVLTLALRPSRLSAPLTYRSVAEVLDVPVGSRVLLTDAVRAVLTVRRGKGMVLDSGADHRTVGSVFLSPRVSGARRARLRADGAPLNSFSDGSTRVSASWLIQQSGFALSSPLAEGVRVSSRHYTLVARSGASATSFGEAADRVFRTVLHSTGIALTSEIDFLGDPSSRPLCLSSPAPAPAPAPAAPAAASAGAVRRPLL</sequence>
<dbReference type="Pfam" id="PF01565">
    <property type="entry name" value="FAD_binding_4"/>
    <property type="match status" value="1"/>
</dbReference>
<comment type="subcellular location">
    <subcellularLocation>
        <location evidence="3 17">Cytoplasm</location>
    </subcellularLocation>
</comment>
<evidence type="ECO:0000256" key="4">
    <source>
        <dbReference type="ARBA" id="ARBA00004752"/>
    </source>
</evidence>
<name>A0A371PQN5_STRIH</name>
<reference evidence="20 21" key="1">
    <citation type="submission" date="2018-08" db="EMBL/GenBank/DDBJ databases">
        <title>Streptomyces NEAU-D10 sp. nov., a novel Actinomycete isolated from soil.</title>
        <authorList>
            <person name="Jin L."/>
        </authorList>
    </citation>
    <scope>NUCLEOTIDE SEQUENCE [LARGE SCALE GENOMIC DNA]</scope>
    <source>
        <strain evidence="20 21">NEAU-D10</strain>
    </source>
</reference>
<comment type="similarity">
    <text evidence="5 17">Belongs to the MurB family.</text>
</comment>
<evidence type="ECO:0000256" key="15">
    <source>
        <dbReference type="ARBA" id="ARBA00023316"/>
    </source>
</evidence>
<dbReference type="GO" id="GO:0009252">
    <property type="term" value="P:peptidoglycan biosynthetic process"/>
    <property type="evidence" value="ECO:0007669"/>
    <property type="project" value="UniProtKB-UniRule"/>
</dbReference>
<evidence type="ECO:0000256" key="1">
    <source>
        <dbReference type="ARBA" id="ARBA00001974"/>
    </source>
</evidence>
<dbReference type="InterPro" id="IPR016166">
    <property type="entry name" value="FAD-bd_PCMH"/>
</dbReference>
<keyword evidence="10 17" id="KW-0521">NADP</keyword>
<dbReference type="SUPFAM" id="SSF56194">
    <property type="entry name" value="Uridine diphospho-N-Acetylenolpyruvylglucosamine reductase, MurB, C-terminal domain"/>
    <property type="match status" value="1"/>
</dbReference>
<evidence type="ECO:0000256" key="14">
    <source>
        <dbReference type="ARBA" id="ARBA00023306"/>
    </source>
</evidence>
<dbReference type="EMBL" id="QUAC01000473">
    <property type="protein sequence ID" value="REK84824.1"/>
    <property type="molecule type" value="Genomic_DNA"/>
</dbReference>
<comment type="cofactor">
    <cofactor evidence="1 17">
        <name>FAD</name>
        <dbReference type="ChEBI" id="CHEBI:57692"/>
    </cofactor>
</comment>
<dbReference type="NCBIfam" id="NF010478">
    <property type="entry name" value="PRK13903.1"/>
    <property type="match status" value="1"/>
</dbReference>
<evidence type="ECO:0000256" key="2">
    <source>
        <dbReference type="ARBA" id="ARBA00003921"/>
    </source>
</evidence>
<feature type="region of interest" description="Disordered" evidence="18">
    <location>
        <begin position="340"/>
        <end position="367"/>
    </location>
</feature>
<evidence type="ECO:0000256" key="8">
    <source>
        <dbReference type="ARBA" id="ARBA00022630"/>
    </source>
</evidence>
<dbReference type="EC" id="1.3.1.98" evidence="17"/>
<dbReference type="AlphaFoldDB" id="A0A371PQN5"/>
<feature type="active site" evidence="17">
    <location>
        <position position="155"/>
    </location>
</feature>
<keyword evidence="6 17" id="KW-0963">Cytoplasm</keyword>
<evidence type="ECO:0000256" key="7">
    <source>
        <dbReference type="ARBA" id="ARBA00022618"/>
    </source>
</evidence>
<comment type="function">
    <text evidence="2 17">Cell wall formation.</text>
</comment>
<comment type="catalytic activity">
    <reaction evidence="16 17">
        <text>UDP-N-acetyl-alpha-D-muramate + NADP(+) = UDP-N-acetyl-3-O-(1-carboxyvinyl)-alpha-D-glucosamine + NADPH + H(+)</text>
        <dbReference type="Rhea" id="RHEA:12248"/>
        <dbReference type="ChEBI" id="CHEBI:15378"/>
        <dbReference type="ChEBI" id="CHEBI:57783"/>
        <dbReference type="ChEBI" id="CHEBI:58349"/>
        <dbReference type="ChEBI" id="CHEBI:68483"/>
        <dbReference type="ChEBI" id="CHEBI:70757"/>
        <dbReference type="EC" id="1.3.1.98"/>
    </reaction>
</comment>
<dbReference type="UniPathway" id="UPA00219"/>
<dbReference type="Gene3D" id="3.90.78.10">
    <property type="entry name" value="UDP-N-acetylenolpyruvoylglucosamine reductase, C-terminal domain"/>
    <property type="match status" value="1"/>
</dbReference>
<keyword evidence="14 17" id="KW-0131">Cell cycle</keyword>
<dbReference type="InterPro" id="IPR036318">
    <property type="entry name" value="FAD-bd_PCMH-like_sf"/>
</dbReference>
<keyword evidence="7 17" id="KW-0132">Cell division</keyword>
<dbReference type="PROSITE" id="PS51387">
    <property type="entry name" value="FAD_PCMH"/>
    <property type="match status" value="1"/>
</dbReference>
<dbReference type="InterPro" id="IPR016169">
    <property type="entry name" value="FAD-bd_PCMH_sub2"/>
</dbReference>
<evidence type="ECO:0000256" key="13">
    <source>
        <dbReference type="ARBA" id="ARBA00023002"/>
    </source>
</evidence>
<feature type="active site" description="Proton donor" evidence="17">
    <location>
        <position position="231"/>
    </location>
</feature>
<keyword evidence="9 17" id="KW-0274">FAD</keyword>
<keyword evidence="8 17" id="KW-0285">Flavoprotein</keyword>
<evidence type="ECO:0000256" key="18">
    <source>
        <dbReference type="SAM" id="MobiDB-lite"/>
    </source>
</evidence>
<keyword evidence="13 17" id="KW-0560">Oxidoreductase</keyword>
<keyword evidence="15 17" id="KW-0961">Cell wall biogenesis/degradation</keyword>
<organism evidence="20 21">
    <name type="scientific">Streptomyces inhibens</name>
    <dbReference type="NCBI Taxonomy" id="2293571"/>
    <lineage>
        <taxon>Bacteria</taxon>
        <taxon>Bacillati</taxon>
        <taxon>Actinomycetota</taxon>
        <taxon>Actinomycetes</taxon>
        <taxon>Kitasatosporales</taxon>
        <taxon>Streptomycetaceae</taxon>
        <taxon>Streptomyces</taxon>
    </lineage>
</organism>
<evidence type="ECO:0000256" key="10">
    <source>
        <dbReference type="ARBA" id="ARBA00022857"/>
    </source>
</evidence>
<dbReference type="Gene3D" id="3.30.465.10">
    <property type="match status" value="1"/>
</dbReference>
<comment type="caution">
    <text evidence="20">The sequence shown here is derived from an EMBL/GenBank/DDBJ whole genome shotgun (WGS) entry which is preliminary data.</text>
</comment>
<proteinExistence type="inferred from homology"/>